<dbReference type="EMBL" id="JBHUDD010000145">
    <property type="protein sequence ID" value="MFD1510821.1"/>
    <property type="molecule type" value="Genomic_DNA"/>
</dbReference>
<proteinExistence type="predicted"/>
<evidence type="ECO:0000313" key="2">
    <source>
        <dbReference type="EMBL" id="MFD1510821.1"/>
    </source>
</evidence>
<reference evidence="3" key="1">
    <citation type="journal article" date="2019" name="Int. J. Syst. Evol. Microbiol.">
        <title>The Global Catalogue of Microorganisms (GCM) 10K type strain sequencing project: providing services to taxonomists for standard genome sequencing and annotation.</title>
        <authorList>
            <consortium name="The Broad Institute Genomics Platform"/>
            <consortium name="The Broad Institute Genome Sequencing Center for Infectious Disease"/>
            <person name="Wu L."/>
            <person name="Ma J."/>
        </authorList>
    </citation>
    <scope>NUCLEOTIDE SEQUENCE [LARGE SCALE GENOMIC DNA]</scope>
    <source>
        <strain evidence="3">CGMCC 1.12477</strain>
    </source>
</reference>
<keyword evidence="3" id="KW-1185">Reference proteome</keyword>
<sequence>MTPDDEEIAACLMALARARGADKSFCPSEVARRLASDWRPLMPRVRAVAATLPLLATQKGRPVDPHTAHGPIRLRLGPDA</sequence>
<dbReference type="Gene3D" id="1.10.10.10">
    <property type="entry name" value="Winged helix-like DNA-binding domain superfamily/Winged helix DNA-binding domain"/>
    <property type="match status" value="1"/>
</dbReference>
<evidence type="ECO:0000256" key="1">
    <source>
        <dbReference type="SAM" id="MobiDB-lite"/>
    </source>
</evidence>
<organism evidence="2 3">
    <name type="scientific">Lacimonas salitolerans</name>
    <dbReference type="NCBI Taxonomy" id="1323750"/>
    <lineage>
        <taxon>Bacteria</taxon>
        <taxon>Pseudomonadati</taxon>
        <taxon>Pseudomonadota</taxon>
        <taxon>Alphaproteobacteria</taxon>
        <taxon>Rhodobacterales</taxon>
        <taxon>Paracoccaceae</taxon>
        <taxon>Lacimonas</taxon>
    </lineage>
</organism>
<accession>A0ABW4EJD2</accession>
<feature type="region of interest" description="Disordered" evidence="1">
    <location>
        <begin position="59"/>
        <end position="80"/>
    </location>
</feature>
<dbReference type="Proteomes" id="UP001597186">
    <property type="component" value="Unassembled WGS sequence"/>
</dbReference>
<comment type="caution">
    <text evidence="2">The sequence shown here is derived from an EMBL/GenBank/DDBJ whole genome shotgun (WGS) entry which is preliminary data.</text>
</comment>
<name>A0ABW4EJD2_9RHOB</name>
<dbReference type="Pfam" id="PF11625">
    <property type="entry name" value="DUF3253"/>
    <property type="match status" value="1"/>
</dbReference>
<dbReference type="InterPro" id="IPR036388">
    <property type="entry name" value="WH-like_DNA-bd_sf"/>
</dbReference>
<dbReference type="SUPFAM" id="SSF46785">
    <property type="entry name" value="Winged helix' DNA-binding domain"/>
    <property type="match status" value="1"/>
</dbReference>
<dbReference type="RefSeq" id="WP_379917373.1">
    <property type="nucleotide sequence ID" value="NZ_JBHUDD010000145.1"/>
</dbReference>
<dbReference type="InterPro" id="IPR036390">
    <property type="entry name" value="WH_DNA-bd_sf"/>
</dbReference>
<evidence type="ECO:0000313" key="3">
    <source>
        <dbReference type="Proteomes" id="UP001597186"/>
    </source>
</evidence>
<gene>
    <name evidence="2" type="ORF">ACFTOW_15665</name>
</gene>
<protein>
    <submittedName>
        <fullName evidence="2">DUF3253 domain-containing protein</fullName>
    </submittedName>
</protein>
<dbReference type="InterPro" id="IPR021660">
    <property type="entry name" value="DUF3253"/>
</dbReference>